<dbReference type="AlphaFoldDB" id="A0ABD5VFY3"/>
<evidence type="ECO:0000259" key="1">
    <source>
        <dbReference type="Pfam" id="PF01106"/>
    </source>
</evidence>
<evidence type="ECO:0000313" key="2">
    <source>
        <dbReference type="EMBL" id="MFC6953768.1"/>
    </source>
</evidence>
<feature type="domain" description="NIF system FeS cluster assembly NifU C-terminal" evidence="1">
    <location>
        <begin position="19"/>
        <end position="75"/>
    </location>
</feature>
<dbReference type="Gene3D" id="3.30.300.130">
    <property type="entry name" value="Fe-S cluster assembly (FSCA)"/>
    <property type="match status" value="1"/>
</dbReference>
<proteinExistence type="predicted"/>
<dbReference type="SUPFAM" id="SSF117916">
    <property type="entry name" value="Fe-S cluster assembly (FSCA) domain-like"/>
    <property type="match status" value="1"/>
</dbReference>
<evidence type="ECO:0000313" key="3">
    <source>
        <dbReference type="Proteomes" id="UP001596395"/>
    </source>
</evidence>
<dbReference type="InterPro" id="IPR001075">
    <property type="entry name" value="NIF_FeS_clus_asmbl_NifU_C"/>
</dbReference>
<dbReference type="InterPro" id="IPR034904">
    <property type="entry name" value="FSCA_dom_sf"/>
</dbReference>
<name>A0ABD5VFY3_9EURY</name>
<accession>A0ABD5VFY3</accession>
<dbReference type="EMBL" id="JBHSXN010000002">
    <property type="protein sequence ID" value="MFC6953768.1"/>
    <property type="molecule type" value="Genomic_DNA"/>
</dbReference>
<protein>
    <submittedName>
        <fullName evidence="2">NifU family protein</fullName>
    </submittedName>
</protein>
<dbReference type="Proteomes" id="UP001596395">
    <property type="component" value="Unassembled WGS sequence"/>
</dbReference>
<comment type="caution">
    <text evidence="2">The sequence shown here is derived from an EMBL/GenBank/DDBJ whole genome shotgun (WGS) entry which is preliminary data.</text>
</comment>
<gene>
    <name evidence="2" type="ORF">ACFQGB_12925</name>
</gene>
<reference evidence="2 3" key="1">
    <citation type="journal article" date="2019" name="Int. J. Syst. Evol. Microbiol.">
        <title>The Global Catalogue of Microorganisms (GCM) 10K type strain sequencing project: providing services to taxonomists for standard genome sequencing and annotation.</title>
        <authorList>
            <consortium name="The Broad Institute Genomics Platform"/>
            <consortium name="The Broad Institute Genome Sequencing Center for Infectious Disease"/>
            <person name="Wu L."/>
            <person name="Ma J."/>
        </authorList>
    </citation>
    <scope>NUCLEOTIDE SEQUENCE [LARGE SCALE GENOMIC DNA]</scope>
    <source>
        <strain evidence="2 3">GX26</strain>
    </source>
</reference>
<keyword evidence="3" id="KW-1185">Reference proteome</keyword>
<dbReference type="Pfam" id="PF01106">
    <property type="entry name" value="NifU"/>
    <property type="match status" value="1"/>
</dbReference>
<organism evidence="2 3">
    <name type="scientific">Halorubellus litoreus</name>
    <dbReference type="NCBI Taxonomy" id="755308"/>
    <lineage>
        <taxon>Archaea</taxon>
        <taxon>Methanobacteriati</taxon>
        <taxon>Methanobacteriota</taxon>
        <taxon>Stenosarchaea group</taxon>
        <taxon>Halobacteria</taxon>
        <taxon>Halobacteriales</taxon>
        <taxon>Halorubellaceae</taxon>
        <taxon>Halorubellus</taxon>
    </lineage>
</organism>
<sequence length="94" mass="9830">MNDQDVIEAIDRFLAFNFPQIAMHGGESYVEAVDLDAGHAVLALDGACDGCGLSPMTTAAIQQRLPAEIPEIATIEVRVGTDQTAQAGAGDVPF</sequence>
<dbReference type="RefSeq" id="WP_336350721.1">
    <property type="nucleotide sequence ID" value="NZ_JAZAQL010000002.1"/>
</dbReference>